<evidence type="ECO:0000313" key="1">
    <source>
        <dbReference type="EMBL" id="KAJ7547994.1"/>
    </source>
</evidence>
<dbReference type="EMBL" id="CM055099">
    <property type="protein sequence ID" value="KAJ7547994.1"/>
    <property type="molecule type" value="Genomic_DNA"/>
</dbReference>
<keyword evidence="2" id="KW-1185">Reference proteome</keyword>
<reference evidence="2" key="1">
    <citation type="journal article" date="2024" name="Proc. Natl. Acad. Sci. U.S.A.">
        <title>Extraordinary preservation of gene collinearity over three hundred million years revealed in homosporous lycophytes.</title>
        <authorList>
            <person name="Li C."/>
            <person name="Wickell D."/>
            <person name="Kuo L.Y."/>
            <person name="Chen X."/>
            <person name="Nie B."/>
            <person name="Liao X."/>
            <person name="Peng D."/>
            <person name="Ji J."/>
            <person name="Jenkins J."/>
            <person name="Williams M."/>
            <person name="Shu S."/>
            <person name="Plott C."/>
            <person name="Barry K."/>
            <person name="Rajasekar S."/>
            <person name="Grimwood J."/>
            <person name="Han X."/>
            <person name="Sun S."/>
            <person name="Hou Z."/>
            <person name="He W."/>
            <person name="Dai G."/>
            <person name="Sun C."/>
            <person name="Schmutz J."/>
            <person name="Leebens-Mack J.H."/>
            <person name="Li F.W."/>
            <person name="Wang L."/>
        </authorList>
    </citation>
    <scope>NUCLEOTIDE SEQUENCE [LARGE SCALE GENOMIC DNA]</scope>
    <source>
        <strain evidence="2">cv. PW_Plant_1</strain>
    </source>
</reference>
<organism evidence="1 2">
    <name type="scientific">Diphasiastrum complanatum</name>
    <name type="common">Issler's clubmoss</name>
    <name type="synonym">Lycopodium complanatum</name>
    <dbReference type="NCBI Taxonomy" id="34168"/>
    <lineage>
        <taxon>Eukaryota</taxon>
        <taxon>Viridiplantae</taxon>
        <taxon>Streptophyta</taxon>
        <taxon>Embryophyta</taxon>
        <taxon>Tracheophyta</taxon>
        <taxon>Lycopodiopsida</taxon>
        <taxon>Lycopodiales</taxon>
        <taxon>Lycopodiaceae</taxon>
        <taxon>Lycopodioideae</taxon>
        <taxon>Diphasiastrum</taxon>
    </lineage>
</organism>
<sequence length="1314" mass="151713">MSTLDKMLIKGIRSFNPENTHVITFYKPLTLIVGPNGAGKTTIIECLKHACTGELPPNARSGHSFVHDPKIAGETETKGQIKLRFKTAAGKDVVCIRSFQLIQKASKLEYKAIESVLQTINSHTGEKVCLSYRCADMDKEVPALMGVSKAILENVIFVHQDEANWPLAEAAVLKKKFDDIFSATRYTKALDVIKKLHKDQAQEIKMYKLKLENLQTLKDAAYKLHENIEGDQDKAAQLKSQIHTFEKKIGEIQLKINCRESSLKQMRNLQDEMRTKGSKREMLLKLKNQQYADLQEENEDTDEELADWQAKFAEKIGALKLQIGKSQRELDDVTAGINVLNENIRKDSLIKGKLQAEADAYTEETKDRDSYIEELFQKYNLGGVGSLPLSEDTAILLRNRLVKRFDEIKEDGEQLKKLHNAEIMKLWRKYEEASKRCSELNGQIKGKLDQKKHATTRLGELHKQIEDFSISEDYLRRIEEKANTLENEVNALASKLNERDFGSIIDAKKTSKFQLEQRIKALRREKDGLASESDERVQLKLKREELAGKERSLNKIMDDTKEKVKKILKCQLLDARDLKQEVDATISKCKEGYDKLSQKSLEAEKEVARVSSMLEEARSSISKHQRDKDAKKRLLLSRLSNILQLDVDIEAYPTQFQEAIEKKEVKKSQHDMADGMRRMFEPFERVARASHTCPCCERPFTPEEEDEFVKKQRMKSSSTGERLRELASQFSVADTKVQYLEKLRPIYEEYQKITSDLLPAAEKLEEKYKIDFQNRMEDRDDILGLLAQSKAELEAAEELKAPSETADRLRREVQNLRSEVEEQEYKLNTQSQCLRTADDIQSELAGLEEKLGDLDRALEKLNEEQMHLKDDWSARSLRWHVAREEKMNALNKLTTLNSWKDEHKRLEEQMVQIDVDIQAESGALAPSMKEEEMLLREHNTFKAKMQEEEEGLMRRQNEFKQELDKLGSFFTKIQQFLGSGKIEKLKMVNDKLSQYSSQIKDLERRKDLLSSELSKSHELLRSQDQVKRNIDDNINYRKTLAEEKQLEREIEAIEEQAITIGELTTLEADLKKVLADKQTALNELNRNQGTLAVYESNVAKNKLELKQPQFKDINKRYRAQLIQLKTTEMANKDLDKYYNALDRALMRFHTMKMEEINKIIKEIWQQTYRGHDIDSIEIRADAESAGARSYSYRVVMRTGDAELDMRGRCSAGQKVLASLIIRLALAETFCLNCGILALDEPTTNLDSPNAESLAAALLRIMEDRRGQENFQLIVITHDERFAQLIGQRQLTERYYRVYKDDHQHSIIEAQEIFD</sequence>
<accession>A0ACC2D123</accession>
<gene>
    <name evidence="1" type="ORF">O6H91_08G112800</name>
</gene>
<comment type="caution">
    <text evidence="1">The sequence shown here is derived from an EMBL/GenBank/DDBJ whole genome shotgun (WGS) entry which is preliminary data.</text>
</comment>
<proteinExistence type="predicted"/>
<dbReference type="Proteomes" id="UP001162992">
    <property type="component" value="Chromosome 8"/>
</dbReference>
<evidence type="ECO:0000313" key="2">
    <source>
        <dbReference type="Proteomes" id="UP001162992"/>
    </source>
</evidence>
<name>A0ACC2D123_DIPCM</name>
<protein>
    <submittedName>
        <fullName evidence="1">Uncharacterized protein</fullName>
    </submittedName>
</protein>